<evidence type="ECO:0000256" key="6">
    <source>
        <dbReference type="SAM" id="Phobius"/>
    </source>
</evidence>
<dbReference type="AlphaFoldDB" id="A0A7D8Z0G3"/>
<feature type="transmembrane region" description="Helical" evidence="6">
    <location>
        <begin position="118"/>
        <end position="144"/>
    </location>
</feature>
<name>A0A7D8Z0G3_9HELO</name>
<accession>A0A7D8Z0G3</accession>
<dbReference type="EMBL" id="QGMG01000098">
    <property type="protein sequence ID" value="TVY57354.1"/>
    <property type="molecule type" value="Genomic_DNA"/>
</dbReference>
<organism evidence="7 8">
    <name type="scientific">Lachnellula cervina</name>
    <dbReference type="NCBI Taxonomy" id="1316786"/>
    <lineage>
        <taxon>Eukaryota</taxon>
        <taxon>Fungi</taxon>
        <taxon>Dikarya</taxon>
        <taxon>Ascomycota</taxon>
        <taxon>Pezizomycotina</taxon>
        <taxon>Leotiomycetes</taxon>
        <taxon>Helotiales</taxon>
        <taxon>Lachnaceae</taxon>
        <taxon>Lachnellula</taxon>
    </lineage>
</organism>
<sequence>MLYSRICQCLLVVFPAPFQSSRSFTPFHSGLRLIPITVTQAITRVIAGYIILLTGQYLYLIYIGMFLSTLGFALLTMLSPTSPLSTVVVFELIAGLGIGMVFQPPLIALQALVSNDDVAVATSLFGFIRSLSTSVSIVIGGLVFQNRMQAHHGFLKGVLSSAQADLFSGKNAAANVDLIDSLDNTQQAIVKEVYDMSLSTMWILYASVAGVGLVLSFGIDRKALKKSHMDKEEKARE</sequence>
<protein>
    <submittedName>
        <fullName evidence="7">MFS-type transporter</fullName>
    </submittedName>
</protein>
<reference evidence="7 8" key="1">
    <citation type="submission" date="2018-05" db="EMBL/GenBank/DDBJ databases">
        <title>Whole genome sequencing for identification of molecular markers to develop diagnostic detection tools for the regulated plant pathogen Lachnellula willkommii.</title>
        <authorList>
            <person name="Giroux E."/>
            <person name="Bilodeau G."/>
        </authorList>
    </citation>
    <scope>NUCLEOTIDE SEQUENCE [LARGE SCALE GENOMIC DNA]</scope>
    <source>
        <strain evidence="7 8">CBS 625.97</strain>
    </source>
</reference>
<dbReference type="Proteomes" id="UP000481288">
    <property type="component" value="Unassembled WGS sequence"/>
</dbReference>
<evidence type="ECO:0000256" key="2">
    <source>
        <dbReference type="ARBA" id="ARBA00007520"/>
    </source>
</evidence>
<feature type="transmembrane region" description="Helical" evidence="6">
    <location>
        <begin position="202"/>
        <end position="219"/>
    </location>
</feature>
<evidence type="ECO:0000256" key="1">
    <source>
        <dbReference type="ARBA" id="ARBA00004141"/>
    </source>
</evidence>
<keyword evidence="4 6" id="KW-1133">Transmembrane helix</keyword>
<dbReference type="Gene3D" id="1.20.1250.20">
    <property type="entry name" value="MFS general substrate transporter like domains"/>
    <property type="match status" value="1"/>
</dbReference>
<keyword evidence="5 6" id="KW-0472">Membrane</keyword>
<feature type="transmembrane region" description="Helical" evidence="6">
    <location>
        <begin position="84"/>
        <end position="106"/>
    </location>
</feature>
<gene>
    <name evidence="7" type="ORF">LCER1_G002566</name>
</gene>
<dbReference type="GO" id="GO:0005886">
    <property type="term" value="C:plasma membrane"/>
    <property type="evidence" value="ECO:0007669"/>
    <property type="project" value="TreeGrafter"/>
</dbReference>
<dbReference type="OrthoDB" id="10021397at2759"/>
<evidence type="ECO:0000313" key="8">
    <source>
        <dbReference type="Proteomes" id="UP000481288"/>
    </source>
</evidence>
<dbReference type="PANTHER" id="PTHR23501">
    <property type="entry name" value="MAJOR FACILITATOR SUPERFAMILY"/>
    <property type="match status" value="1"/>
</dbReference>
<evidence type="ECO:0000256" key="3">
    <source>
        <dbReference type="ARBA" id="ARBA00022692"/>
    </source>
</evidence>
<evidence type="ECO:0000256" key="4">
    <source>
        <dbReference type="ARBA" id="ARBA00022989"/>
    </source>
</evidence>
<dbReference type="InterPro" id="IPR036259">
    <property type="entry name" value="MFS_trans_sf"/>
</dbReference>
<dbReference type="GO" id="GO:0022857">
    <property type="term" value="F:transmembrane transporter activity"/>
    <property type="evidence" value="ECO:0007669"/>
    <property type="project" value="TreeGrafter"/>
</dbReference>
<proteinExistence type="inferred from homology"/>
<evidence type="ECO:0000256" key="5">
    <source>
        <dbReference type="ARBA" id="ARBA00023136"/>
    </source>
</evidence>
<keyword evidence="3 6" id="KW-0812">Transmembrane</keyword>
<comment type="caution">
    <text evidence="7">The sequence shown here is derived from an EMBL/GenBank/DDBJ whole genome shotgun (WGS) entry which is preliminary data.</text>
</comment>
<comment type="similarity">
    <text evidence="2">Belongs to the major facilitator superfamily. TCR/Tet family.</text>
</comment>
<dbReference type="SUPFAM" id="SSF103473">
    <property type="entry name" value="MFS general substrate transporter"/>
    <property type="match status" value="1"/>
</dbReference>
<keyword evidence="8" id="KW-1185">Reference proteome</keyword>
<comment type="subcellular location">
    <subcellularLocation>
        <location evidence="1">Membrane</location>
        <topology evidence="1">Multi-pass membrane protein</topology>
    </subcellularLocation>
</comment>
<evidence type="ECO:0000313" key="7">
    <source>
        <dbReference type="EMBL" id="TVY57354.1"/>
    </source>
</evidence>
<dbReference type="PANTHER" id="PTHR23501:SF102">
    <property type="entry name" value="DRUG TRANSPORTER, PUTATIVE (AFU_ORTHOLOGUE AFUA_3G08530)-RELATED"/>
    <property type="match status" value="1"/>
</dbReference>